<dbReference type="KEGG" id="xdi:EZH22_09105"/>
<sequence>MVSCRRDLSPVWVVVPAFEESAVVAATLDGLRQHFDRIVVIDDCSRDETAAIARARGAHVLRHPVNLGQGASLQTGIEYVLAQGAGSIVTFDADGQHDPADAAAMLGHLALGEFDVVLASRNLGRTEGMPRVRAAMLRLAVAYTRWSTGLRVSDTHNGLRVFSRAAASKLHLRQNRMAHASEILDYIARSKLRYVEYGCTLRYTQYSRSKGQSSMAAFRILFDIAVRKFQR</sequence>
<dbReference type="AlphaFoldDB" id="A0A974SK42"/>
<dbReference type="EMBL" id="CP063362">
    <property type="protein sequence ID" value="QRG08425.1"/>
    <property type="molecule type" value="Genomic_DNA"/>
</dbReference>
<reference evidence="2 3" key="1">
    <citation type="submission" date="2020-10" db="EMBL/GenBank/DDBJ databases">
        <title>Degradation of 1,4-Dioxane by Xanthobacter sp. YN2, via a Novel Group-2 Soluble Di-Iron Monooxygenase.</title>
        <authorList>
            <person name="Ma F."/>
            <person name="Wang Y."/>
            <person name="Yang J."/>
            <person name="Guo H."/>
            <person name="Su D."/>
            <person name="Yu L."/>
        </authorList>
    </citation>
    <scope>NUCLEOTIDE SEQUENCE [LARGE SCALE GENOMIC DNA]</scope>
    <source>
        <strain evidence="2 3">YN2</strain>
    </source>
</reference>
<protein>
    <submittedName>
        <fullName evidence="2">Glycosyltransferase family 2 protein</fullName>
    </submittedName>
</protein>
<dbReference type="SUPFAM" id="SSF53448">
    <property type="entry name" value="Nucleotide-diphospho-sugar transferases"/>
    <property type="match status" value="1"/>
</dbReference>
<dbReference type="PANTHER" id="PTHR48090">
    <property type="entry name" value="UNDECAPRENYL-PHOSPHATE 4-DEOXY-4-FORMAMIDO-L-ARABINOSE TRANSFERASE-RELATED"/>
    <property type="match status" value="1"/>
</dbReference>
<dbReference type="Pfam" id="PF00535">
    <property type="entry name" value="Glycos_transf_2"/>
    <property type="match status" value="1"/>
</dbReference>
<dbReference type="InterPro" id="IPR050256">
    <property type="entry name" value="Glycosyltransferase_2"/>
</dbReference>
<evidence type="ECO:0000259" key="1">
    <source>
        <dbReference type="Pfam" id="PF00535"/>
    </source>
</evidence>
<evidence type="ECO:0000313" key="3">
    <source>
        <dbReference type="Proteomes" id="UP000596427"/>
    </source>
</evidence>
<dbReference type="InterPro" id="IPR029044">
    <property type="entry name" value="Nucleotide-diphossugar_trans"/>
</dbReference>
<organism evidence="2 3">
    <name type="scientific">Xanthobacter dioxanivorans</name>
    <dbReference type="NCBI Taxonomy" id="2528964"/>
    <lineage>
        <taxon>Bacteria</taxon>
        <taxon>Pseudomonadati</taxon>
        <taxon>Pseudomonadota</taxon>
        <taxon>Alphaproteobacteria</taxon>
        <taxon>Hyphomicrobiales</taxon>
        <taxon>Xanthobacteraceae</taxon>
        <taxon>Xanthobacter</taxon>
    </lineage>
</organism>
<dbReference type="InterPro" id="IPR001173">
    <property type="entry name" value="Glyco_trans_2-like"/>
</dbReference>
<proteinExistence type="predicted"/>
<evidence type="ECO:0000313" key="2">
    <source>
        <dbReference type="EMBL" id="QRG08425.1"/>
    </source>
</evidence>
<dbReference type="Gene3D" id="3.90.550.10">
    <property type="entry name" value="Spore Coat Polysaccharide Biosynthesis Protein SpsA, Chain A"/>
    <property type="match status" value="1"/>
</dbReference>
<gene>
    <name evidence="2" type="ORF">EZH22_09105</name>
</gene>
<name>A0A974SK42_9HYPH</name>
<dbReference type="Proteomes" id="UP000596427">
    <property type="component" value="Chromosome"/>
</dbReference>
<dbReference type="PANTHER" id="PTHR48090:SF7">
    <property type="entry name" value="RFBJ PROTEIN"/>
    <property type="match status" value="1"/>
</dbReference>
<feature type="domain" description="Glycosyltransferase 2-like" evidence="1">
    <location>
        <begin position="13"/>
        <end position="167"/>
    </location>
</feature>
<keyword evidence="3" id="KW-1185">Reference proteome</keyword>
<dbReference type="CDD" id="cd04179">
    <property type="entry name" value="DPM_DPG-synthase_like"/>
    <property type="match status" value="1"/>
</dbReference>
<accession>A0A974SK42</accession>